<evidence type="ECO:0000313" key="2">
    <source>
        <dbReference type="Proteomes" id="UP001165064"/>
    </source>
</evidence>
<organism evidence="1 2">
    <name type="scientific">Ambrosiozyma monospora</name>
    <name type="common">Yeast</name>
    <name type="synonym">Endomycopsis monosporus</name>
    <dbReference type="NCBI Taxonomy" id="43982"/>
    <lineage>
        <taxon>Eukaryota</taxon>
        <taxon>Fungi</taxon>
        <taxon>Dikarya</taxon>
        <taxon>Ascomycota</taxon>
        <taxon>Saccharomycotina</taxon>
        <taxon>Pichiomycetes</taxon>
        <taxon>Pichiales</taxon>
        <taxon>Pichiaceae</taxon>
        <taxon>Ambrosiozyma</taxon>
    </lineage>
</organism>
<name>A0ACB5SXW1_AMBMO</name>
<proteinExistence type="predicted"/>
<sequence length="201" mass="23830">MERAEKEAKYKAEEEAKLKEEKEEAEAKAKEEEEKANKSKEESEKDNSAKLMKRWEEPDEVKYEGTEKYIYKTHFREQLTKDKLVRPMFHHIHTPKLHPFKIVKSHVTQDNDGHKIRILGDFYKTQNLNYPRPGTDKDSGIKGEVDLEMEIFKLFDKNLCGSDKLKFDAFANEDFTVLCGHEGQEEESWIKQHLRFLEESY</sequence>
<protein>
    <submittedName>
        <fullName evidence="1">Unnamed protein product</fullName>
    </submittedName>
</protein>
<keyword evidence="2" id="KW-1185">Reference proteome</keyword>
<comment type="caution">
    <text evidence="1">The sequence shown here is derived from an EMBL/GenBank/DDBJ whole genome shotgun (WGS) entry which is preliminary data.</text>
</comment>
<evidence type="ECO:0000313" key="1">
    <source>
        <dbReference type="EMBL" id="GME76386.1"/>
    </source>
</evidence>
<accession>A0ACB5SXW1</accession>
<gene>
    <name evidence="1" type="ORF">Amon02_000257900</name>
</gene>
<dbReference type="Proteomes" id="UP001165064">
    <property type="component" value="Unassembled WGS sequence"/>
</dbReference>
<dbReference type="EMBL" id="BSXS01001507">
    <property type="protein sequence ID" value="GME76386.1"/>
    <property type="molecule type" value="Genomic_DNA"/>
</dbReference>
<reference evidence="1" key="1">
    <citation type="submission" date="2023-04" db="EMBL/GenBank/DDBJ databases">
        <title>Ambrosiozyma monospora NBRC 10751.</title>
        <authorList>
            <person name="Ichikawa N."/>
            <person name="Sato H."/>
            <person name="Tonouchi N."/>
        </authorList>
    </citation>
    <scope>NUCLEOTIDE SEQUENCE</scope>
    <source>
        <strain evidence="1">NBRC 10751</strain>
    </source>
</reference>